<dbReference type="Gene3D" id="3.40.50.10810">
    <property type="entry name" value="Tandem AAA-ATPase domain"/>
    <property type="match status" value="1"/>
</dbReference>
<dbReference type="GO" id="GO:0015616">
    <property type="term" value="F:DNA translocase activity"/>
    <property type="evidence" value="ECO:0007669"/>
    <property type="project" value="TreeGrafter"/>
</dbReference>
<dbReference type="Pfam" id="PF00176">
    <property type="entry name" value="SNF2-rel_dom"/>
    <property type="match status" value="1"/>
</dbReference>
<feature type="domain" description="Helicase ATP-binding" evidence="1">
    <location>
        <begin position="35"/>
        <end position="203"/>
    </location>
</feature>
<dbReference type="PANTHER" id="PTHR45629">
    <property type="entry name" value="SNF2/RAD54 FAMILY MEMBER"/>
    <property type="match status" value="1"/>
</dbReference>
<keyword evidence="3" id="KW-1185">Reference proteome</keyword>
<dbReference type="Proteomes" id="UP000285301">
    <property type="component" value="Unassembled WGS sequence"/>
</dbReference>
<name>A0A443QIR8_9ACAR</name>
<dbReference type="SUPFAM" id="SSF52540">
    <property type="entry name" value="P-loop containing nucleoside triphosphate hydrolases"/>
    <property type="match status" value="2"/>
</dbReference>
<dbReference type="EMBL" id="NCKU01007072">
    <property type="protein sequence ID" value="RWS02912.1"/>
    <property type="molecule type" value="Genomic_DNA"/>
</dbReference>
<dbReference type="FunFam" id="3.40.50.10810:FF:000094">
    <property type="entry name" value="DNA excision repair protein ERCC-6"/>
    <property type="match status" value="1"/>
</dbReference>
<reference evidence="2 3" key="1">
    <citation type="journal article" date="2018" name="Gigascience">
        <title>Genomes of trombidid mites reveal novel predicted allergens and laterally-transferred genes associated with secondary metabolism.</title>
        <authorList>
            <person name="Dong X."/>
            <person name="Chaisiri K."/>
            <person name="Xia D."/>
            <person name="Armstrong S.D."/>
            <person name="Fang Y."/>
            <person name="Donnelly M.J."/>
            <person name="Kadowaki T."/>
            <person name="McGarry J.W."/>
            <person name="Darby A.C."/>
            <person name="Makepeace B.L."/>
        </authorList>
    </citation>
    <scope>NUCLEOTIDE SEQUENCE [LARGE SCALE GENOMIC DNA]</scope>
    <source>
        <strain evidence="2">UoL-WK</strain>
    </source>
</reference>
<dbReference type="SMART" id="SM00487">
    <property type="entry name" value="DEXDc"/>
    <property type="match status" value="1"/>
</dbReference>
<proteinExistence type="predicted"/>
<dbReference type="GO" id="GO:0005524">
    <property type="term" value="F:ATP binding"/>
    <property type="evidence" value="ECO:0007669"/>
    <property type="project" value="InterPro"/>
</dbReference>
<dbReference type="InterPro" id="IPR014001">
    <property type="entry name" value="Helicase_ATP-bd"/>
</dbReference>
<organism evidence="2 3">
    <name type="scientific">Dinothrombium tinctorium</name>
    <dbReference type="NCBI Taxonomy" id="1965070"/>
    <lineage>
        <taxon>Eukaryota</taxon>
        <taxon>Metazoa</taxon>
        <taxon>Ecdysozoa</taxon>
        <taxon>Arthropoda</taxon>
        <taxon>Chelicerata</taxon>
        <taxon>Arachnida</taxon>
        <taxon>Acari</taxon>
        <taxon>Acariformes</taxon>
        <taxon>Trombidiformes</taxon>
        <taxon>Prostigmata</taxon>
        <taxon>Anystina</taxon>
        <taxon>Parasitengona</taxon>
        <taxon>Trombidioidea</taxon>
        <taxon>Trombidiidae</taxon>
        <taxon>Dinothrombium</taxon>
    </lineage>
</organism>
<dbReference type="InterPro" id="IPR027417">
    <property type="entry name" value="P-loop_NTPase"/>
</dbReference>
<accession>A0A443QIR8</accession>
<evidence type="ECO:0000313" key="3">
    <source>
        <dbReference type="Proteomes" id="UP000285301"/>
    </source>
</evidence>
<dbReference type="PROSITE" id="PS51192">
    <property type="entry name" value="HELICASE_ATP_BIND_1"/>
    <property type="match status" value="1"/>
</dbReference>
<sequence length="400" mass="46706">MVSSEYTEVVKGFKVKKAVFDRLYDYQVDGIKWLYKLFVQEAGGILADDMGLGKTIQTIALLSSLLYFDKIKSVLIVAPSTLLINWGKEFRSWAPDVKVFKFDGSVSSNVRLRALENVQRNGGVLLTTYDLCRNYADTFSQCDWRQFIWDYFILDEGHKIKNPTKTTKAIYNIPSRHRLVITGTPVQNKLKELWALYDFAMKGTLLGTYRSFKMRYEDPITKGLSKDAMMKDMIKANKIAENLRQIYEPYFLRREKQEIFNSNRDLKLKLPIKIDWVVWIRLTQEQINVYRDFIALDSIKELILRENKKSIFLHILTLKKICDHLRLLSKNVCEQLLSKNDSLSENEMEKIIEEDQMVNIEVPDEILIAESGKLAFCLDLLEELKEKNHRVLLFSQKNGK</sequence>
<dbReference type="STRING" id="1965070.A0A443QIR8"/>
<dbReference type="InterPro" id="IPR000330">
    <property type="entry name" value="SNF2_N"/>
</dbReference>
<dbReference type="AlphaFoldDB" id="A0A443QIR8"/>
<evidence type="ECO:0000313" key="2">
    <source>
        <dbReference type="EMBL" id="RWS02912.1"/>
    </source>
</evidence>
<evidence type="ECO:0000259" key="1">
    <source>
        <dbReference type="PROSITE" id="PS51192"/>
    </source>
</evidence>
<dbReference type="InterPro" id="IPR050496">
    <property type="entry name" value="SNF2_RAD54_helicase_repair"/>
</dbReference>
<protein>
    <recommendedName>
        <fullName evidence="1">Helicase ATP-binding domain-containing protein</fullName>
    </recommendedName>
</protein>
<gene>
    <name evidence="2" type="ORF">B4U79_09646</name>
</gene>
<dbReference type="PANTHER" id="PTHR45629:SF7">
    <property type="entry name" value="DNA EXCISION REPAIR PROTEIN ERCC-6-RELATED"/>
    <property type="match status" value="1"/>
</dbReference>
<dbReference type="InterPro" id="IPR038718">
    <property type="entry name" value="SNF2-like_sf"/>
</dbReference>
<dbReference type="Gene3D" id="3.40.50.300">
    <property type="entry name" value="P-loop containing nucleotide triphosphate hydrolases"/>
    <property type="match status" value="1"/>
</dbReference>
<dbReference type="OrthoDB" id="413460at2759"/>
<comment type="caution">
    <text evidence="2">The sequence shown here is derived from an EMBL/GenBank/DDBJ whole genome shotgun (WGS) entry which is preliminary data.</text>
</comment>